<dbReference type="PANTHER" id="PTHR33067">
    <property type="entry name" value="RNA-DIRECTED DNA POLYMERASE-RELATED"/>
    <property type="match status" value="1"/>
</dbReference>
<feature type="compositionally biased region" description="Acidic residues" evidence="1">
    <location>
        <begin position="1"/>
        <end position="23"/>
    </location>
</feature>
<dbReference type="CDD" id="cd00303">
    <property type="entry name" value="retropepsin_like"/>
    <property type="match status" value="1"/>
</dbReference>
<feature type="region of interest" description="Disordered" evidence="1">
    <location>
        <begin position="76"/>
        <end position="95"/>
    </location>
</feature>
<evidence type="ECO:0008006" key="3">
    <source>
        <dbReference type="Google" id="ProtNLM"/>
    </source>
</evidence>
<protein>
    <recommendedName>
        <fullName evidence="3">Reverse transcriptase domain-containing protein</fullName>
    </recommendedName>
</protein>
<evidence type="ECO:0000313" key="2">
    <source>
        <dbReference type="EMBL" id="GEU35356.1"/>
    </source>
</evidence>
<dbReference type="Gene3D" id="2.40.70.10">
    <property type="entry name" value="Acid Proteases"/>
    <property type="match status" value="1"/>
</dbReference>
<dbReference type="InterPro" id="IPR021109">
    <property type="entry name" value="Peptidase_aspartic_dom_sf"/>
</dbReference>
<name>A0A6L2JEM5_TANCI</name>
<reference evidence="2" key="1">
    <citation type="journal article" date="2019" name="Sci. Rep.">
        <title>Draft genome of Tanacetum cinerariifolium, the natural source of mosquito coil.</title>
        <authorList>
            <person name="Yamashiro T."/>
            <person name="Shiraishi A."/>
            <person name="Satake H."/>
            <person name="Nakayama K."/>
        </authorList>
    </citation>
    <scope>NUCLEOTIDE SEQUENCE</scope>
</reference>
<dbReference type="PANTHER" id="PTHR33067:SF9">
    <property type="entry name" value="RNA-DIRECTED DNA POLYMERASE"/>
    <property type="match status" value="1"/>
</dbReference>
<gene>
    <name evidence="2" type="ORF">Tci_007334</name>
</gene>
<feature type="region of interest" description="Disordered" evidence="1">
    <location>
        <begin position="1"/>
        <end position="44"/>
    </location>
</feature>
<organism evidence="2">
    <name type="scientific">Tanacetum cinerariifolium</name>
    <name type="common">Dalmatian daisy</name>
    <name type="synonym">Chrysanthemum cinerariifolium</name>
    <dbReference type="NCBI Taxonomy" id="118510"/>
    <lineage>
        <taxon>Eukaryota</taxon>
        <taxon>Viridiplantae</taxon>
        <taxon>Streptophyta</taxon>
        <taxon>Embryophyta</taxon>
        <taxon>Tracheophyta</taxon>
        <taxon>Spermatophyta</taxon>
        <taxon>Magnoliopsida</taxon>
        <taxon>eudicotyledons</taxon>
        <taxon>Gunneridae</taxon>
        <taxon>Pentapetalae</taxon>
        <taxon>asterids</taxon>
        <taxon>campanulids</taxon>
        <taxon>Asterales</taxon>
        <taxon>Asteraceae</taxon>
        <taxon>Asteroideae</taxon>
        <taxon>Anthemideae</taxon>
        <taxon>Anthemidinae</taxon>
        <taxon>Tanacetum</taxon>
    </lineage>
</organism>
<comment type="caution">
    <text evidence="2">The sequence shown here is derived from an EMBL/GenBank/DDBJ whole genome shotgun (WGS) entry which is preliminary data.</text>
</comment>
<dbReference type="AlphaFoldDB" id="A0A6L2JEM5"/>
<dbReference type="EMBL" id="BKCJ010000681">
    <property type="protein sequence ID" value="GEU35356.1"/>
    <property type="molecule type" value="Genomic_DNA"/>
</dbReference>
<feature type="region of interest" description="Disordered" evidence="1">
    <location>
        <begin position="205"/>
        <end position="226"/>
    </location>
</feature>
<proteinExistence type="predicted"/>
<feature type="region of interest" description="Disordered" evidence="1">
    <location>
        <begin position="120"/>
        <end position="154"/>
    </location>
</feature>
<feature type="compositionally biased region" description="Low complexity" evidence="1">
    <location>
        <begin position="81"/>
        <end position="91"/>
    </location>
</feature>
<sequence>MINDESDISDYEEDDLNLVEDESTSSNESEASFTHKKKEAEGVSPPLLIKQFSSKWWKQLEERQPDKEAVNKYYNSFNQESPSTPRSTSSPNLSKPNLEIAKRIQECKNDEDFARMLNQIRSSPTPSEDLFQDSQDPYDRDANPIRTLGDYSKPNHKGYKNTVELSIGKNVQSEMTNKIDTVLKAIINQIARALPSDTVKNSKLNTSPLSSVRSYPKIDPDSSSHPSTLINAVKTCSKEASHSQTSLLQTRIRIRTELTREPKSTLKDEFQDLHLNLPAFIQGEVSTKMEDPGLFNLPCRLGDSKPFETLADLGSCVNIIPLNLFKKLNIRLLEETGHIFELVDGTKSYTVGIVKDVEVHIGKLKLLNDFYIIDMKKDPETP</sequence>
<accession>A0A6L2JEM5</accession>
<evidence type="ECO:0000256" key="1">
    <source>
        <dbReference type="SAM" id="MobiDB-lite"/>
    </source>
</evidence>